<dbReference type="OrthoDB" id="9807574at2"/>
<accession>A0A066UG02</accession>
<organism evidence="2 3">
    <name type="scientific">Moraxella bovoculi 237</name>
    <dbReference type="NCBI Taxonomy" id="743974"/>
    <lineage>
        <taxon>Bacteria</taxon>
        <taxon>Pseudomonadati</taxon>
        <taxon>Pseudomonadota</taxon>
        <taxon>Gammaproteobacteria</taxon>
        <taxon>Moraxellales</taxon>
        <taxon>Moraxellaceae</taxon>
        <taxon>Moraxella</taxon>
    </lineage>
</organism>
<dbReference type="GO" id="GO:0019867">
    <property type="term" value="C:outer membrane"/>
    <property type="evidence" value="ECO:0007669"/>
    <property type="project" value="InterPro"/>
</dbReference>
<dbReference type="eggNOG" id="COG3047">
    <property type="taxonomic scope" value="Bacteria"/>
</dbReference>
<gene>
    <name evidence="2" type="ORF">MBO_02410</name>
</gene>
<dbReference type="InterPro" id="IPR011250">
    <property type="entry name" value="OMP/PagP_B-barrel"/>
</dbReference>
<feature type="signal peptide" evidence="1">
    <location>
        <begin position="1"/>
        <end position="21"/>
    </location>
</feature>
<proteinExistence type="predicted"/>
<feature type="chain" id="PRO_5001627184" evidence="1">
    <location>
        <begin position="22"/>
        <end position="194"/>
    </location>
</feature>
<dbReference type="PANTHER" id="PTHR36920:SF1">
    <property type="entry name" value="OUTER MEMBRANE PROTEIN W"/>
    <property type="match status" value="1"/>
</dbReference>
<dbReference type="Pfam" id="PF03922">
    <property type="entry name" value="OmpW"/>
    <property type="match status" value="1"/>
</dbReference>
<dbReference type="RefSeq" id="WP_036362841.1">
    <property type="nucleotide sequence ID" value="NZ_AOMT01000005.1"/>
</dbReference>
<dbReference type="SUPFAM" id="SSF56925">
    <property type="entry name" value="OMPA-like"/>
    <property type="match status" value="1"/>
</dbReference>
<comment type="caution">
    <text evidence="2">The sequence shown here is derived from an EMBL/GenBank/DDBJ whole genome shotgun (WGS) entry which is preliminary data.</text>
</comment>
<keyword evidence="3" id="KW-1185">Reference proteome</keyword>
<dbReference type="InterPro" id="IPR005618">
    <property type="entry name" value="OMPW"/>
</dbReference>
<dbReference type="Proteomes" id="UP000035860">
    <property type="component" value="Unassembled WGS sequence"/>
</dbReference>
<sequence>MKLKNIALALVAATATTAAVAAPAGTWTIGAGAAYVDPKSNPGLELSVDEDVRPSVTFEYFPVKNVGIELLAAHPFKHDIESDGEKVGSVKLLPPTLSLQYHFDNGGKVVPFIGAGVNYTTFFKERLAVSDLELKDNWGAAGHVGVDFKLTDRDAVRLDARYIDLKTDVKIDGANKGELDLSPWVYGVSFVKSF</sequence>
<reference evidence="2 3" key="1">
    <citation type="journal article" date="2014" name="Genome Announc.">
        <title>Draft Genome Sequence of Moraxella bovoculi Strain 237T (ATCC BAA-1259T) Isolated from a Calf with Infectious Bovine Keratoconjunctivitis.</title>
        <authorList>
            <person name="Calcutt M.J."/>
            <person name="Foecking M.F."/>
            <person name="Martin N.T."/>
            <person name="Mhlanga-Mutangadura T."/>
            <person name="Reilly T.J."/>
        </authorList>
    </citation>
    <scope>NUCLEOTIDE SEQUENCE [LARGE SCALE GENOMIC DNA]</scope>
    <source>
        <strain evidence="2 3">237</strain>
    </source>
</reference>
<dbReference type="PANTHER" id="PTHR36920">
    <property type="match status" value="1"/>
</dbReference>
<dbReference type="Gene3D" id="2.40.160.20">
    <property type="match status" value="1"/>
</dbReference>
<name>A0A066UG02_9GAMM</name>
<evidence type="ECO:0000313" key="2">
    <source>
        <dbReference type="EMBL" id="KDN26005.1"/>
    </source>
</evidence>
<evidence type="ECO:0000313" key="3">
    <source>
        <dbReference type="Proteomes" id="UP000035860"/>
    </source>
</evidence>
<protein>
    <submittedName>
        <fullName evidence="2">OmpW family protein</fullName>
    </submittedName>
</protein>
<dbReference type="GO" id="GO:0055085">
    <property type="term" value="P:transmembrane transport"/>
    <property type="evidence" value="ECO:0007669"/>
    <property type="project" value="TreeGrafter"/>
</dbReference>
<dbReference type="EMBL" id="AOMT01000005">
    <property type="protein sequence ID" value="KDN26005.1"/>
    <property type="molecule type" value="Genomic_DNA"/>
</dbReference>
<evidence type="ECO:0000256" key="1">
    <source>
        <dbReference type="SAM" id="SignalP"/>
    </source>
</evidence>
<keyword evidence="1" id="KW-0732">Signal</keyword>
<dbReference type="AlphaFoldDB" id="A0A066UG02"/>